<keyword evidence="9" id="KW-1185">Reference proteome</keyword>
<dbReference type="PANTHER" id="PTHR15889">
    <property type="entry name" value="MITOCHONDRIAL RIBOSOMAL PROTEIN L37"/>
    <property type="match status" value="1"/>
</dbReference>
<keyword evidence="4" id="KW-0496">Mitochondrion</keyword>
<name>A0ABM0GS01_SACKO</name>
<evidence type="ECO:0000313" key="9">
    <source>
        <dbReference type="Proteomes" id="UP000694865"/>
    </source>
</evidence>
<organism evidence="9 10">
    <name type="scientific">Saccoglossus kowalevskii</name>
    <name type="common">Acorn worm</name>
    <dbReference type="NCBI Taxonomy" id="10224"/>
    <lineage>
        <taxon>Eukaryota</taxon>
        <taxon>Metazoa</taxon>
        <taxon>Hemichordata</taxon>
        <taxon>Enteropneusta</taxon>
        <taxon>Harrimaniidae</taxon>
        <taxon>Saccoglossus</taxon>
    </lineage>
</organism>
<evidence type="ECO:0000256" key="6">
    <source>
        <dbReference type="ARBA" id="ARBA00037985"/>
    </source>
</evidence>
<dbReference type="RefSeq" id="XP_002736047.1">
    <property type="nucleotide sequence ID" value="XM_002736001.2"/>
</dbReference>
<keyword evidence="2" id="KW-0809">Transit peptide</keyword>
<evidence type="ECO:0000256" key="3">
    <source>
        <dbReference type="ARBA" id="ARBA00022980"/>
    </source>
</evidence>
<evidence type="ECO:0000256" key="4">
    <source>
        <dbReference type="ARBA" id="ARBA00023128"/>
    </source>
</evidence>
<dbReference type="Pfam" id="PF07147">
    <property type="entry name" value="PDCD9"/>
    <property type="match status" value="1"/>
</dbReference>
<sequence>MEAHICRLHSLVKLPRTVITQIRHYKPRKIEEIRTRKIRNPSVSQMNARIIGVEEKREKTILDEPPLHPKNAPLEERPNYNEEPCYTYHSKIRVLEGAKQALWLTKSKMMAEEMPERLQLLADIVDMPNMEDEVLRSVKKCRIFDDPKSFKIHPERFSFTQLMAFLHLCTKITPQYPKLLQRSIGQDYHLSAPFQRGKDRIKIRGRSGSIITSKYPLLPLATDEEIQDTASFELESLHPIAGTIDLLPSNLYKWDKNSTGFFDGYPYPHANLLLVLNKNSWMPQHLDAQLIFYAFANCLVRANKQYGVHSEVEKLDSPFVTHAIGTNGRRWSFVSFQLNTTSLSSNDGIKNMVWLDSNCFLYQTITKKTLEVDTLDVNVFRKLLACYVDGAV</sequence>
<dbReference type="Proteomes" id="UP000694865">
    <property type="component" value="Unplaced"/>
</dbReference>
<evidence type="ECO:0000256" key="8">
    <source>
        <dbReference type="ARBA" id="ARBA00041617"/>
    </source>
</evidence>
<accession>A0ABM0GS01</accession>
<protein>
    <recommendedName>
        <fullName evidence="7">Large ribosomal subunit protein mL37</fullName>
    </recommendedName>
    <alternativeName>
        <fullName evidence="8">39S ribosomal protein L37, mitochondrial</fullName>
    </alternativeName>
</protein>
<dbReference type="GeneID" id="100369966"/>
<comment type="subcellular location">
    <subcellularLocation>
        <location evidence="1">Mitochondrion</location>
    </subcellularLocation>
</comment>
<dbReference type="InterPro" id="IPR010793">
    <property type="entry name" value="Ribosomal_mL37/mL65"/>
</dbReference>
<dbReference type="InterPro" id="IPR052482">
    <property type="entry name" value="mtLSU_mL37"/>
</dbReference>
<dbReference type="PANTHER" id="PTHR15889:SF2">
    <property type="entry name" value="LARGE RIBOSOMAL SUBUNIT PROTEIN ML37"/>
    <property type="match status" value="1"/>
</dbReference>
<evidence type="ECO:0000256" key="5">
    <source>
        <dbReference type="ARBA" id="ARBA00023274"/>
    </source>
</evidence>
<gene>
    <name evidence="10" type="primary">LOC100369966</name>
</gene>
<reference evidence="10" key="1">
    <citation type="submission" date="2025-08" db="UniProtKB">
        <authorList>
            <consortium name="RefSeq"/>
        </authorList>
    </citation>
    <scope>IDENTIFICATION</scope>
    <source>
        <tissue evidence="10">Testes</tissue>
    </source>
</reference>
<keyword evidence="3" id="KW-0689">Ribosomal protein</keyword>
<evidence type="ECO:0000256" key="2">
    <source>
        <dbReference type="ARBA" id="ARBA00022946"/>
    </source>
</evidence>
<evidence type="ECO:0000256" key="1">
    <source>
        <dbReference type="ARBA" id="ARBA00004173"/>
    </source>
</evidence>
<comment type="similarity">
    <text evidence="6">Belongs to the mitochondrion-specific ribosomal protein mL37 family.</text>
</comment>
<evidence type="ECO:0000256" key="7">
    <source>
        <dbReference type="ARBA" id="ARBA00039442"/>
    </source>
</evidence>
<proteinExistence type="inferred from homology"/>
<evidence type="ECO:0000313" key="10">
    <source>
        <dbReference type="RefSeq" id="XP_002736047.1"/>
    </source>
</evidence>
<keyword evidence="5" id="KW-0687">Ribonucleoprotein</keyword>